<feature type="domain" description="CinA C-terminal" evidence="1">
    <location>
        <begin position="8"/>
        <end position="157"/>
    </location>
</feature>
<sequence length="179" mass="19661">MKPSDLNALVKKFLQYKLTLAFAESCTAGLLASEFVKAEASSEVLLGSVVTYHPVAKQRLLGVKKETLAMYTAESQQVTNEMVLGLHKHLPTADVCVAVTGLCAGGASESTEKPVGTMYFTILHEGRAQELRQEFEGNCDEVRQLAVDFIFQHLGELLDNYAEQHANDSVVTKIEQSQR</sequence>
<organism evidence="2 3">
    <name type="scientific">Hymenobacter tibetensis</name>
    <dbReference type="NCBI Taxonomy" id="497967"/>
    <lineage>
        <taxon>Bacteria</taxon>
        <taxon>Pseudomonadati</taxon>
        <taxon>Bacteroidota</taxon>
        <taxon>Cytophagia</taxon>
        <taxon>Cytophagales</taxon>
        <taxon>Hymenobacteraceae</taxon>
        <taxon>Hymenobacter</taxon>
    </lineage>
</organism>
<protein>
    <submittedName>
        <fullName evidence="2">Nicotinamide-nucleotide amidohydrolase family protein</fullName>
    </submittedName>
</protein>
<proteinExistence type="predicted"/>
<dbReference type="Proteomes" id="UP000831113">
    <property type="component" value="Chromosome"/>
</dbReference>
<dbReference type="RefSeq" id="WP_243800804.1">
    <property type="nucleotide sequence ID" value="NZ_CP094669.1"/>
</dbReference>
<gene>
    <name evidence="2" type="ORF">MTX78_06015</name>
</gene>
<name>A0ABY4D0W0_9BACT</name>
<dbReference type="InterPro" id="IPR036653">
    <property type="entry name" value="CinA-like_C"/>
</dbReference>
<evidence type="ECO:0000259" key="1">
    <source>
        <dbReference type="Pfam" id="PF02464"/>
    </source>
</evidence>
<keyword evidence="3" id="KW-1185">Reference proteome</keyword>
<accession>A0ABY4D0W0</accession>
<reference evidence="2 3" key="1">
    <citation type="submission" date="2022-03" db="EMBL/GenBank/DDBJ databases">
        <title>Hymenobactersp. isolated from the air.</title>
        <authorList>
            <person name="Won M."/>
            <person name="Kwon S.-W."/>
        </authorList>
    </citation>
    <scope>NUCLEOTIDE SEQUENCE [LARGE SCALE GENOMIC DNA]</scope>
    <source>
        <strain evidence="2 3">KACC 21982</strain>
    </source>
</reference>
<dbReference type="NCBIfam" id="TIGR00199">
    <property type="entry name" value="PncC_domain"/>
    <property type="match status" value="1"/>
</dbReference>
<dbReference type="Gene3D" id="3.90.950.20">
    <property type="entry name" value="CinA-like"/>
    <property type="match status" value="1"/>
</dbReference>
<dbReference type="EMBL" id="CP094669">
    <property type="protein sequence ID" value="UOG76150.1"/>
    <property type="molecule type" value="Genomic_DNA"/>
</dbReference>
<dbReference type="Pfam" id="PF02464">
    <property type="entry name" value="CinA"/>
    <property type="match status" value="1"/>
</dbReference>
<evidence type="ECO:0000313" key="2">
    <source>
        <dbReference type="EMBL" id="UOG76150.1"/>
    </source>
</evidence>
<dbReference type="SUPFAM" id="SSF142433">
    <property type="entry name" value="CinA-like"/>
    <property type="match status" value="1"/>
</dbReference>
<dbReference type="InterPro" id="IPR008136">
    <property type="entry name" value="CinA_C"/>
</dbReference>
<evidence type="ECO:0000313" key="3">
    <source>
        <dbReference type="Proteomes" id="UP000831113"/>
    </source>
</evidence>